<dbReference type="PIRSF" id="PIRSF003078">
    <property type="entry name" value="GidB"/>
    <property type="match status" value="1"/>
</dbReference>
<dbReference type="NCBIfam" id="TIGR00138">
    <property type="entry name" value="rsmG_gidB"/>
    <property type="match status" value="1"/>
</dbReference>
<dbReference type="AlphaFoldDB" id="A0A1H7GZH5"/>
<evidence type="ECO:0000256" key="4">
    <source>
        <dbReference type="ARBA" id="ARBA00022679"/>
    </source>
</evidence>
<organism evidence="7 8">
    <name type="scientific">Jannaschia helgolandensis</name>
    <dbReference type="NCBI Taxonomy" id="188906"/>
    <lineage>
        <taxon>Bacteria</taxon>
        <taxon>Pseudomonadati</taxon>
        <taxon>Pseudomonadota</taxon>
        <taxon>Alphaproteobacteria</taxon>
        <taxon>Rhodobacterales</taxon>
        <taxon>Roseobacteraceae</taxon>
        <taxon>Jannaschia</taxon>
    </lineage>
</organism>
<dbReference type="OrthoDB" id="9808773at2"/>
<dbReference type="HAMAP" id="MF_00074">
    <property type="entry name" value="16SrRNA_methyltr_G"/>
    <property type="match status" value="1"/>
</dbReference>
<feature type="binding site" evidence="6">
    <location>
        <begin position="119"/>
        <end position="120"/>
    </location>
    <ligand>
        <name>S-adenosyl-L-methionine</name>
        <dbReference type="ChEBI" id="CHEBI:59789"/>
    </ligand>
</feature>
<dbReference type="PANTHER" id="PTHR31760:SF0">
    <property type="entry name" value="S-ADENOSYL-L-METHIONINE-DEPENDENT METHYLTRANSFERASES SUPERFAMILY PROTEIN"/>
    <property type="match status" value="1"/>
</dbReference>
<keyword evidence="8" id="KW-1185">Reference proteome</keyword>
<evidence type="ECO:0000313" key="7">
    <source>
        <dbReference type="EMBL" id="SEK41285.1"/>
    </source>
</evidence>
<sequence>MTDHRQQIVSRETQDVLEQLENLVRKWSPRINIVSKASLRDLRRRHIEDSLEIANAHRPETGPWLDIGSGGGFPGLVVAACMGHQIDVVLVESDARKCAFLHTVRRELGLNVRIINGRIERIPPINAHVISARAVASLSTLFNLAKPHAHESCHYLFPKGRTWREEVLAAREEWVYDLDVLNSQTDEESVILHAQNLNRA</sequence>
<evidence type="ECO:0000256" key="3">
    <source>
        <dbReference type="ARBA" id="ARBA00022603"/>
    </source>
</evidence>
<comment type="function">
    <text evidence="6">Specifically methylates the N7 position of guanine in position 527 of 16S rRNA.</text>
</comment>
<feature type="binding site" evidence="6">
    <location>
        <position position="73"/>
    </location>
    <ligand>
        <name>S-adenosyl-L-methionine</name>
        <dbReference type="ChEBI" id="CHEBI:59789"/>
    </ligand>
</feature>
<comment type="catalytic activity">
    <reaction evidence="6">
        <text>guanosine(527) in 16S rRNA + S-adenosyl-L-methionine = N(7)-methylguanosine(527) in 16S rRNA + S-adenosyl-L-homocysteine</text>
        <dbReference type="Rhea" id="RHEA:42732"/>
        <dbReference type="Rhea" id="RHEA-COMP:10209"/>
        <dbReference type="Rhea" id="RHEA-COMP:10210"/>
        <dbReference type="ChEBI" id="CHEBI:57856"/>
        <dbReference type="ChEBI" id="CHEBI:59789"/>
        <dbReference type="ChEBI" id="CHEBI:74269"/>
        <dbReference type="ChEBI" id="CHEBI:74480"/>
        <dbReference type="EC" id="2.1.1.170"/>
    </reaction>
</comment>
<keyword evidence="3 6" id="KW-0489">Methyltransferase</keyword>
<evidence type="ECO:0000256" key="1">
    <source>
        <dbReference type="ARBA" id="ARBA00022490"/>
    </source>
</evidence>
<dbReference type="EC" id="2.1.1.170" evidence="6"/>
<dbReference type="RefSeq" id="WP_092759472.1">
    <property type="nucleotide sequence ID" value="NZ_FNZQ01000001.1"/>
</dbReference>
<dbReference type="Gene3D" id="3.40.50.150">
    <property type="entry name" value="Vaccinia Virus protein VP39"/>
    <property type="match status" value="1"/>
</dbReference>
<evidence type="ECO:0000313" key="8">
    <source>
        <dbReference type="Proteomes" id="UP000199283"/>
    </source>
</evidence>
<evidence type="ECO:0000256" key="6">
    <source>
        <dbReference type="HAMAP-Rule" id="MF_00074"/>
    </source>
</evidence>
<keyword evidence="5 6" id="KW-0949">S-adenosyl-L-methionine</keyword>
<gene>
    <name evidence="6" type="primary">rsmG</name>
    <name evidence="7" type="ORF">SAMN04488526_0513</name>
</gene>
<dbReference type="Pfam" id="PF02527">
    <property type="entry name" value="GidB"/>
    <property type="match status" value="1"/>
</dbReference>
<dbReference type="SUPFAM" id="SSF53335">
    <property type="entry name" value="S-adenosyl-L-methionine-dependent methyltransferases"/>
    <property type="match status" value="1"/>
</dbReference>
<proteinExistence type="inferred from homology"/>
<evidence type="ECO:0000256" key="2">
    <source>
        <dbReference type="ARBA" id="ARBA00022552"/>
    </source>
</evidence>
<dbReference type="EMBL" id="FNZQ01000001">
    <property type="protein sequence ID" value="SEK41285.1"/>
    <property type="molecule type" value="Genomic_DNA"/>
</dbReference>
<evidence type="ECO:0000256" key="5">
    <source>
        <dbReference type="ARBA" id="ARBA00022691"/>
    </source>
</evidence>
<keyword evidence="4 6" id="KW-0808">Transferase</keyword>
<keyword evidence="1 6" id="KW-0963">Cytoplasm</keyword>
<feature type="binding site" evidence="6">
    <location>
        <position position="68"/>
    </location>
    <ligand>
        <name>S-adenosyl-L-methionine</name>
        <dbReference type="ChEBI" id="CHEBI:59789"/>
    </ligand>
</feature>
<keyword evidence="2 6" id="KW-0698">rRNA processing</keyword>
<dbReference type="Proteomes" id="UP000199283">
    <property type="component" value="Unassembled WGS sequence"/>
</dbReference>
<comment type="subcellular location">
    <subcellularLocation>
        <location evidence="6">Cytoplasm</location>
    </subcellularLocation>
</comment>
<reference evidence="7 8" key="1">
    <citation type="submission" date="2016-10" db="EMBL/GenBank/DDBJ databases">
        <authorList>
            <person name="de Groot N.N."/>
        </authorList>
    </citation>
    <scope>NUCLEOTIDE SEQUENCE [LARGE SCALE GENOMIC DNA]</scope>
    <source>
        <strain evidence="7 8">DSM 14858</strain>
    </source>
</reference>
<dbReference type="InterPro" id="IPR003682">
    <property type="entry name" value="rRNA_ssu_MeTfrase_G"/>
</dbReference>
<feature type="binding site" evidence="6">
    <location>
        <position position="133"/>
    </location>
    <ligand>
        <name>S-adenosyl-L-methionine</name>
        <dbReference type="ChEBI" id="CHEBI:59789"/>
    </ligand>
</feature>
<accession>A0A1H7GZH5</accession>
<dbReference type="PANTHER" id="PTHR31760">
    <property type="entry name" value="S-ADENOSYL-L-METHIONINE-DEPENDENT METHYLTRANSFERASES SUPERFAMILY PROTEIN"/>
    <property type="match status" value="1"/>
</dbReference>
<dbReference type="STRING" id="188906.SAMN04488526_0513"/>
<dbReference type="GO" id="GO:0070043">
    <property type="term" value="F:rRNA (guanine-N7-)-methyltransferase activity"/>
    <property type="evidence" value="ECO:0007669"/>
    <property type="project" value="UniProtKB-UniRule"/>
</dbReference>
<name>A0A1H7GZH5_9RHOB</name>
<dbReference type="InterPro" id="IPR029063">
    <property type="entry name" value="SAM-dependent_MTases_sf"/>
</dbReference>
<dbReference type="GO" id="GO:0005829">
    <property type="term" value="C:cytosol"/>
    <property type="evidence" value="ECO:0007669"/>
    <property type="project" value="TreeGrafter"/>
</dbReference>
<comment type="similarity">
    <text evidence="6">Belongs to the methyltransferase superfamily. RNA methyltransferase RsmG family.</text>
</comment>
<protein>
    <recommendedName>
        <fullName evidence="6">Ribosomal RNA small subunit methyltransferase G</fullName>
        <ecNumber evidence="6">2.1.1.170</ecNumber>
    </recommendedName>
    <alternativeName>
        <fullName evidence="6">16S rRNA 7-methylguanosine methyltransferase</fullName>
        <shortName evidence="6">16S rRNA m7G methyltransferase</shortName>
    </alternativeName>
</protein>
<comment type="caution">
    <text evidence="6">Lacks conserved residue(s) required for the propagation of feature annotation.</text>
</comment>